<dbReference type="Gene3D" id="2.60.11.10">
    <property type="entry name" value="Cytochrome c oxidase, subunit Vb"/>
    <property type="match status" value="1"/>
</dbReference>
<dbReference type="GO" id="GO:0006123">
    <property type="term" value="P:mitochondrial electron transport, cytochrome c to oxygen"/>
    <property type="evidence" value="ECO:0007669"/>
    <property type="project" value="InterPro"/>
</dbReference>
<dbReference type="CDD" id="cd00924">
    <property type="entry name" value="Cyt_c_Oxidase_Vb"/>
    <property type="match status" value="1"/>
</dbReference>
<dbReference type="SUPFAM" id="SSF57802">
    <property type="entry name" value="Rubredoxin-like"/>
    <property type="match status" value="1"/>
</dbReference>
<evidence type="ECO:0000313" key="6">
    <source>
        <dbReference type="Proteomes" id="UP000249464"/>
    </source>
</evidence>
<feature type="binding site" evidence="3">
    <location>
        <position position="138"/>
    </location>
    <ligand>
        <name>Zn(2+)</name>
        <dbReference type="ChEBI" id="CHEBI:29105"/>
    </ligand>
</feature>
<sequence length="183" mass="20112">MFRLAVRSPVARAAVVAAPRMATRSFLTSLRRHSDAVPIIQTTTSDERHATEHERPSPRIAQLLTHSARTSPPQGPGGKPGRVPTDLEQATGLERFELLMKLNGEEAFSLDPLEVTRLGTLQDPITVFSLDNTRIVGCTGFPVDSHDTILFTINKEKPVRCPECGCAYKVDFQGVEDHGHGHH</sequence>
<keyword evidence="1 3" id="KW-0479">Metal-binding</keyword>
<dbReference type="GO" id="GO:0005740">
    <property type="term" value="C:mitochondrial envelope"/>
    <property type="evidence" value="ECO:0007669"/>
    <property type="project" value="InterPro"/>
</dbReference>
<evidence type="ECO:0000256" key="4">
    <source>
        <dbReference type="SAM" id="MobiDB-lite"/>
    </source>
</evidence>
<proteinExistence type="predicted"/>
<keyword evidence="2 3" id="KW-0862">Zinc</keyword>
<protein>
    <submittedName>
        <fullName evidence="5">BQ5605_C024g09855 protein</fullName>
    </submittedName>
</protein>
<evidence type="ECO:0000256" key="1">
    <source>
        <dbReference type="ARBA" id="ARBA00022723"/>
    </source>
</evidence>
<keyword evidence="6" id="KW-1185">Reference proteome</keyword>
<dbReference type="EMBL" id="FQNC01000086">
    <property type="protein sequence ID" value="SGZ26187.1"/>
    <property type="molecule type" value="Genomic_DNA"/>
</dbReference>
<evidence type="ECO:0000313" key="5">
    <source>
        <dbReference type="EMBL" id="SGZ26187.1"/>
    </source>
</evidence>
<feature type="binding site" evidence="3">
    <location>
        <position position="161"/>
    </location>
    <ligand>
        <name>Zn(2+)</name>
        <dbReference type="ChEBI" id="CHEBI:29105"/>
    </ligand>
</feature>
<dbReference type="PROSITE" id="PS51359">
    <property type="entry name" value="COX5B_2"/>
    <property type="match status" value="1"/>
</dbReference>
<reference evidence="5 6" key="1">
    <citation type="submission" date="2016-11" db="EMBL/GenBank/DDBJ databases">
        <authorList>
            <person name="Jaros S."/>
            <person name="Januszkiewicz K."/>
            <person name="Wedrychowicz H."/>
        </authorList>
    </citation>
    <scope>NUCLEOTIDE SEQUENCE [LARGE SCALE GENOMIC DNA]</scope>
</reference>
<feature type="binding site" evidence="3">
    <location>
        <position position="164"/>
    </location>
    <ligand>
        <name>Zn(2+)</name>
        <dbReference type="ChEBI" id="CHEBI:29105"/>
    </ligand>
</feature>
<accession>A0A2X0MLU5</accession>
<evidence type="ECO:0000256" key="3">
    <source>
        <dbReference type="PIRSR" id="PIRSR602124-2"/>
    </source>
</evidence>
<dbReference type="PANTHER" id="PTHR10122:SF0">
    <property type="entry name" value="CYTOCHROME C OXIDASE SUBUNIT 5B, ISOFORM A-RELATED"/>
    <property type="match status" value="1"/>
</dbReference>
<dbReference type="GO" id="GO:0046872">
    <property type="term" value="F:metal ion binding"/>
    <property type="evidence" value="ECO:0007669"/>
    <property type="project" value="UniProtKB-KW"/>
</dbReference>
<feature type="region of interest" description="Disordered" evidence="4">
    <location>
        <begin position="38"/>
        <end position="59"/>
    </location>
</feature>
<dbReference type="Proteomes" id="UP000249464">
    <property type="component" value="Unassembled WGS sequence"/>
</dbReference>
<evidence type="ECO:0000256" key="2">
    <source>
        <dbReference type="ARBA" id="ARBA00022833"/>
    </source>
</evidence>
<organism evidence="5 6">
    <name type="scientific">Microbotryum silenes-dioicae</name>
    <dbReference type="NCBI Taxonomy" id="796604"/>
    <lineage>
        <taxon>Eukaryota</taxon>
        <taxon>Fungi</taxon>
        <taxon>Dikarya</taxon>
        <taxon>Basidiomycota</taxon>
        <taxon>Pucciniomycotina</taxon>
        <taxon>Microbotryomycetes</taxon>
        <taxon>Microbotryales</taxon>
        <taxon>Microbotryaceae</taxon>
        <taxon>Microbotryum</taxon>
    </lineage>
</organism>
<dbReference type="Pfam" id="PF01215">
    <property type="entry name" value="COX5B"/>
    <property type="match status" value="1"/>
</dbReference>
<dbReference type="InterPro" id="IPR002124">
    <property type="entry name" value="Cyt_c_oxidase_su5b"/>
</dbReference>
<gene>
    <name evidence="5" type="primary">BQ5605_C024g09855</name>
    <name evidence="5" type="ORF">BQ5605_C024G09855</name>
</gene>
<feature type="compositionally biased region" description="Basic and acidic residues" evidence="4">
    <location>
        <begin position="45"/>
        <end position="57"/>
    </location>
</feature>
<dbReference type="PANTHER" id="PTHR10122">
    <property type="entry name" value="CYTOCHROME C OXIDASE SUBUNIT 5B, MITOCHONDRIAL"/>
    <property type="match status" value="1"/>
</dbReference>
<dbReference type="STRING" id="796604.A0A2X0MLU5"/>
<feature type="binding site" evidence="3">
    <location>
        <position position="146"/>
    </location>
    <ligand>
        <name>Zn(2+)</name>
        <dbReference type="ChEBI" id="CHEBI:29105"/>
    </ligand>
</feature>
<dbReference type="GO" id="GO:0045277">
    <property type="term" value="C:respiratory chain complex IV"/>
    <property type="evidence" value="ECO:0007669"/>
    <property type="project" value="InterPro"/>
</dbReference>
<dbReference type="InterPro" id="IPR036972">
    <property type="entry name" value="Cyt_c_oxidase_su5b_sf"/>
</dbReference>
<name>A0A2X0MLU5_9BASI</name>
<dbReference type="AlphaFoldDB" id="A0A2X0MLU5"/>